<feature type="transmembrane region" description="Helical" evidence="5">
    <location>
        <begin position="96"/>
        <end position="118"/>
    </location>
</feature>
<feature type="transmembrane region" description="Helical" evidence="5">
    <location>
        <begin position="130"/>
        <end position="151"/>
    </location>
</feature>
<feature type="transmembrane region" description="Helical" evidence="5">
    <location>
        <begin position="55"/>
        <end position="76"/>
    </location>
</feature>
<evidence type="ECO:0000256" key="3">
    <source>
        <dbReference type="ARBA" id="ARBA00022989"/>
    </source>
</evidence>
<dbReference type="GO" id="GO:0012505">
    <property type="term" value="C:endomembrane system"/>
    <property type="evidence" value="ECO:0007669"/>
    <property type="project" value="UniProtKB-SubCell"/>
</dbReference>
<dbReference type="Pfam" id="PF25093">
    <property type="entry name" value="DUF7807"/>
    <property type="match status" value="1"/>
</dbReference>
<keyword evidence="6" id="KW-1185">Reference proteome</keyword>
<dbReference type="InterPro" id="IPR056709">
    <property type="entry name" value="DUF7807"/>
</dbReference>
<dbReference type="PANTHER" id="PTHR12479:SF11">
    <property type="entry name" value="PROTEIN CBG14497"/>
    <property type="match status" value="1"/>
</dbReference>
<sequence>MRNSYSGYIRGVLVRKRPSEASNSDALPKSVQFDEASEDYRCCCDCFHVRTGAMIVGCIELGLLGYFLINSVFLIAQHDQRYFDATQQNNSDVIGPFAGCMAGVGLGLLVIFLMFVGIARKCAILLVPHIAVQVLSIFCFLAMIICAIIALTTNRTIFYRLLNATPFNSHPGQNTVELSTENYVRVYLTLAVYVCALGLECWFTAVIVYCYRYLKERCAYMRYCQAYSTPMKTLSP</sequence>
<evidence type="ECO:0000256" key="1">
    <source>
        <dbReference type="ARBA" id="ARBA00004127"/>
    </source>
</evidence>
<comment type="subcellular location">
    <subcellularLocation>
        <location evidence="1">Endomembrane system</location>
        <topology evidence="1">Multi-pass membrane protein</topology>
    </subcellularLocation>
</comment>
<dbReference type="Proteomes" id="UP000887566">
    <property type="component" value="Unplaced"/>
</dbReference>
<organism evidence="6 7">
    <name type="scientific">Plectus sambesii</name>
    <dbReference type="NCBI Taxonomy" id="2011161"/>
    <lineage>
        <taxon>Eukaryota</taxon>
        <taxon>Metazoa</taxon>
        <taxon>Ecdysozoa</taxon>
        <taxon>Nematoda</taxon>
        <taxon>Chromadorea</taxon>
        <taxon>Plectida</taxon>
        <taxon>Plectina</taxon>
        <taxon>Plectoidea</taxon>
        <taxon>Plectidae</taxon>
        <taxon>Plectus</taxon>
    </lineage>
</organism>
<evidence type="ECO:0000256" key="5">
    <source>
        <dbReference type="SAM" id="Phobius"/>
    </source>
</evidence>
<dbReference type="GO" id="GO:0005765">
    <property type="term" value="C:lysosomal membrane"/>
    <property type="evidence" value="ECO:0007669"/>
    <property type="project" value="TreeGrafter"/>
</dbReference>
<dbReference type="PANTHER" id="PTHR12479">
    <property type="entry name" value="LYSOSOMAL-ASSOCIATED TRANSMEMBRANE PROTEIN"/>
    <property type="match status" value="1"/>
</dbReference>
<dbReference type="InterPro" id="IPR051115">
    <property type="entry name" value="LAPTM_transporter"/>
</dbReference>
<proteinExistence type="predicted"/>
<keyword evidence="4 5" id="KW-0472">Membrane</keyword>
<accession>A0A914X7G3</accession>
<protein>
    <submittedName>
        <fullName evidence="7">Uncharacterized protein</fullName>
    </submittedName>
</protein>
<dbReference type="WBParaSite" id="PSAMB.scaffold6702size8950.g28937.t1">
    <property type="protein sequence ID" value="PSAMB.scaffold6702size8950.g28937.t1"/>
    <property type="gene ID" value="PSAMB.scaffold6702size8950.g28937"/>
</dbReference>
<keyword evidence="3 5" id="KW-1133">Transmembrane helix</keyword>
<keyword evidence="2 5" id="KW-0812">Transmembrane</keyword>
<feature type="transmembrane region" description="Helical" evidence="5">
    <location>
        <begin position="186"/>
        <end position="211"/>
    </location>
</feature>
<reference evidence="7" key="1">
    <citation type="submission" date="2022-11" db="UniProtKB">
        <authorList>
            <consortium name="WormBaseParasite"/>
        </authorList>
    </citation>
    <scope>IDENTIFICATION</scope>
</reference>
<dbReference type="AlphaFoldDB" id="A0A914X7G3"/>
<name>A0A914X7G3_9BILA</name>
<evidence type="ECO:0000313" key="7">
    <source>
        <dbReference type="WBParaSite" id="PSAMB.scaffold6702size8950.g28937.t1"/>
    </source>
</evidence>
<evidence type="ECO:0000256" key="4">
    <source>
        <dbReference type="ARBA" id="ARBA00023136"/>
    </source>
</evidence>
<evidence type="ECO:0000256" key="2">
    <source>
        <dbReference type="ARBA" id="ARBA00022692"/>
    </source>
</evidence>
<evidence type="ECO:0000313" key="6">
    <source>
        <dbReference type="Proteomes" id="UP000887566"/>
    </source>
</evidence>